<accession>A0AAW0M6Y5</accession>
<evidence type="ECO:0000313" key="2">
    <source>
        <dbReference type="Proteomes" id="UP000237347"/>
    </source>
</evidence>
<dbReference type="AlphaFoldDB" id="A0AAW0M6Y5"/>
<dbReference type="EMBL" id="PKMF04000018">
    <property type="protein sequence ID" value="KAK7858606.1"/>
    <property type="molecule type" value="Genomic_DNA"/>
</dbReference>
<comment type="caution">
    <text evidence="1">The sequence shown here is derived from an EMBL/GenBank/DDBJ whole genome shotgun (WGS) entry which is preliminary data.</text>
</comment>
<reference evidence="1 2" key="1">
    <citation type="journal article" date="2018" name="Sci. Data">
        <title>The draft genome sequence of cork oak.</title>
        <authorList>
            <person name="Ramos A.M."/>
            <person name="Usie A."/>
            <person name="Barbosa P."/>
            <person name="Barros P.M."/>
            <person name="Capote T."/>
            <person name="Chaves I."/>
            <person name="Simoes F."/>
            <person name="Abreu I."/>
            <person name="Carrasquinho I."/>
            <person name="Faro C."/>
            <person name="Guimaraes J.B."/>
            <person name="Mendonca D."/>
            <person name="Nobrega F."/>
            <person name="Rodrigues L."/>
            <person name="Saibo N.J.M."/>
            <person name="Varela M.C."/>
            <person name="Egas C."/>
            <person name="Matos J."/>
            <person name="Miguel C.M."/>
            <person name="Oliveira M.M."/>
            <person name="Ricardo C.P."/>
            <person name="Goncalves S."/>
        </authorList>
    </citation>
    <scope>NUCLEOTIDE SEQUENCE [LARGE SCALE GENOMIC DNA]</scope>
    <source>
        <strain evidence="2">cv. HL8</strain>
    </source>
</reference>
<dbReference type="PANTHER" id="PTHR44489:SF14">
    <property type="entry name" value="ZINC FINGER CCCH DOMAIN-CONTAINING PROTEIN 59-RELATED"/>
    <property type="match status" value="1"/>
</dbReference>
<evidence type="ECO:0000313" key="1">
    <source>
        <dbReference type="EMBL" id="KAK7858606.1"/>
    </source>
</evidence>
<name>A0AAW0M6Y5_QUESU</name>
<proteinExistence type="predicted"/>
<dbReference type="Proteomes" id="UP000237347">
    <property type="component" value="Unassembled WGS sequence"/>
</dbReference>
<organism evidence="1 2">
    <name type="scientific">Quercus suber</name>
    <name type="common">Cork oak</name>
    <dbReference type="NCBI Taxonomy" id="58331"/>
    <lineage>
        <taxon>Eukaryota</taxon>
        <taxon>Viridiplantae</taxon>
        <taxon>Streptophyta</taxon>
        <taxon>Embryophyta</taxon>
        <taxon>Tracheophyta</taxon>
        <taxon>Spermatophyta</taxon>
        <taxon>Magnoliopsida</taxon>
        <taxon>eudicotyledons</taxon>
        <taxon>Gunneridae</taxon>
        <taxon>Pentapetalae</taxon>
        <taxon>rosids</taxon>
        <taxon>fabids</taxon>
        <taxon>Fagales</taxon>
        <taxon>Fagaceae</taxon>
        <taxon>Quercus</taxon>
    </lineage>
</organism>
<keyword evidence="2" id="KW-1185">Reference proteome</keyword>
<feature type="non-terminal residue" evidence="1">
    <location>
        <position position="1"/>
    </location>
</feature>
<sequence>NRGHVSLSVSERSGGKIDAMEVLFVLWFIGLHNKIWASTEDGSLEGILVLSGMTDPEVKPILHCSCSDKSVHLYELPAFTNKGRLLAKQEVQTLQIGPAGLFFTGD</sequence>
<gene>
    <name evidence="1" type="primary">ZFWD1_0</name>
    <name evidence="1" type="ORF">CFP56_011462</name>
</gene>
<protein>
    <submittedName>
        <fullName evidence="1">Zinc finger ccch domain-containing protein 48</fullName>
    </submittedName>
</protein>
<dbReference type="PANTHER" id="PTHR44489">
    <property type="match status" value="1"/>
</dbReference>
<dbReference type="InterPro" id="IPR044715">
    <property type="entry name" value="WDR86-like"/>
</dbReference>